<evidence type="ECO:0000313" key="1">
    <source>
        <dbReference type="EMBL" id="MBX37052.1"/>
    </source>
</evidence>
<proteinExistence type="predicted"/>
<dbReference type="AlphaFoldDB" id="A0A2P2N3K0"/>
<protein>
    <submittedName>
        <fullName evidence="1">Uncharacterized protein</fullName>
    </submittedName>
</protein>
<organism evidence="1">
    <name type="scientific">Rhizophora mucronata</name>
    <name type="common">Asiatic mangrove</name>
    <dbReference type="NCBI Taxonomy" id="61149"/>
    <lineage>
        <taxon>Eukaryota</taxon>
        <taxon>Viridiplantae</taxon>
        <taxon>Streptophyta</taxon>
        <taxon>Embryophyta</taxon>
        <taxon>Tracheophyta</taxon>
        <taxon>Spermatophyta</taxon>
        <taxon>Magnoliopsida</taxon>
        <taxon>eudicotyledons</taxon>
        <taxon>Gunneridae</taxon>
        <taxon>Pentapetalae</taxon>
        <taxon>rosids</taxon>
        <taxon>fabids</taxon>
        <taxon>Malpighiales</taxon>
        <taxon>Rhizophoraceae</taxon>
        <taxon>Rhizophora</taxon>
    </lineage>
</organism>
<name>A0A2P2N3K0_RHIMU</name>
<accession>A0A2P2N3K0</accession>
<sequence>MMVSRIGFSLCYCSHRSIQNMVRIHGVAINKLSLIYRMLL</sequence>
<dbReference type="EMBL" id="GGEC01056568">
    <property type="protein sequence ID" value="MBX37052.1"/>
    <property type="molecule type" value="Transcribed_RNA"/>
</dbReference>
<reference evidence="1" key="1">
    <citation type="submission" date="2018-02" db="EMBL/GenBank/DDBJ databases">
        <title>Rhizophora mucronata_Transcriptome.</title>
        <authorList>
            <person name="Meera S.P."/>
            <person name="Sreeshan A."/>
            <person name="Augustine A."/>
        </authorList>
    </citation>
    <scope>NUCLEOTIDE SEQUENCE</scope>
    <source>
        <tissue evidence="1">Leaf</tissue>
    </source>
</reference>